<proteinExistence type="predicted"/>
<dbReference type="WBParaSite" id="ALUE_0001053001-mRNA-1">
    <property type="protein sequence ID" value="ALUE_0001053001-mRNA-1"/>
    <property type="gene ID" value="ALUE_0001053001"/>
</dbReference>
<reference evidence="2" key="1">
    <citation type="submission" date="2017-02" db="UniProtKB">
        <authorList>
            <consortium name="WormBaseParasite"/>
        </authorList>
    </citation>
    <scope>IDENTIFICATION</scope>
</reference>
<protein>
    <submittedName>
        <fullName evidence="2">Uncharacterized protein</fullName>
    </submittedName>
</protein>
<dbReference type="AlphaFoldDB" id="A0A0M3I276"/>
<dbReference type="Proteomes" id="UP000036681">
    <property type="component" value="Unplaced"/>
</dbReference>
<sequence>MDDDAQAGNLGARPIRRLRDACASLLFSSHNASVTVYRLLFAALFRPSSWFKTNELESCKPQPSRDFLHSKIA</sequence>
<evidence type="ECO:0000313" key="1">
    <source>
        <dbReference type="Proteomes" id="UP000036681"/>
    </source>
</evidence>
<evidence type="ECO:0000313" key="2">
    <source>
        <dbReference type="WBParaSite" id="ALUE_0001053001-mRNA-1"/>
    </source>
</evidence>
<organism evidence="1 2">
    <name type="scientific">Ascaris lumbricoides</name>
    <name type="common">Giant roundworm</name>
    <dbReference type="NCBI Taxonomy" id="6252"/>
    <lineage>
        <taxon>Eukaryota</taxon>
        <taxon>Metazoa</taxon>
        <taxon>Ecdysozoa</taxon>
        <taxon>Nematoda</taxon>
        <taxon>Chromadorea</taxon>
        <taxon>Rhabditida</taxon>
        <taxon>Spirurina</taxon>
        <taxon>Ascaridomorpha</taxon>
        <taxon>Ascaridoidea</taxon>
        <taxon>Ascarididae</taxon>
        <taxon>Ascaris</taxon>
    </lineage>
</organism>
<keyword evidence="1" id="KW-1185">Reference proteome</keyword>
<accession>A0A0M3I276</accession>
<name>A0A0M3I276_ASCLU</name>